<proteinExistence type="predicted"/>
<feature type="compositionally biased region" description="Basic and acidic residues" evidence="1">
    <location>
        <begin position="106"/>
        <end position="122"/>
    </location>
</feature>
<feature type="region of interest" description="Disordered" evidence="1">
    <location>
        <begin position="1"/>
        <end position="38"/>
    </location>
</feature>
<sequence>MKENNKEGEEEEEKEEVEGKGREIGEKGNMKSVSETLKKERIRVRKEARNIEKDGRGYEEEKGAENDKDLLYISQYTIISNWEDKGIRIEGESSTRVSGLGGQRQRRIEKDQGKTRLREAAE</sequence>
<dbReference type="Proteomes" id="UP000276215">
    <property type="component" value="Unassembled WGS sequence"/>
</dbReference>
<evidence type="ECO:0000313" key="3">
    <source>
        <dbReference type="Proteomes" id="UP000276215"/>
    </source>
</evidence>
<organism evidence="2 3">
    <name type="scientific">Choiromyces venosus 120613-1</name>
    <dbReference type="NCBI Taxonomy" id="1336337"/>
    <lineage>
        <taxon>Eukaryota</taxon>
        <taxon>Fungi</taxon>
        <taxon>Dikarya</taxon>
        <taxon>Ascomycota</taxon>
        <taxon>Pezizomycotina</taxon>
        <taxon>Pezizomycetes</taxon>
        <taxon>Pezizales</taxon>
        <taxon>Tuberaceae</taxon>
        <taxon>Choiromyces</taxon>
    </lineage>
</organism>
<accession>A0A3N4KFK4</accession>
<dbReference type="EMBL" id="ML120357">
    <property type="protein sequence ID" value="RPB04665.1"/>
    <property type="molecule type" value="Genomic_DNA"/>
</dbReference>
<keyword evidence="3" id="KW-1185">Reference proteome</keyword>
<name>A0A3N4KFK4_9PEZI</name>
<feature type="region of interest" description="Disordered" evidence="1">
    <location>
        <begin position="92"/>
        <end position="122"/>
    </location>
</feature>
<gene>
    <name evidence="2" type="ORF">L873DRAFT_1786147</name>
</gene>
<reference evidence="2 3" key="1">
    <citation type="journal article" date="2018" name="Nat. Ecol. Evol.">
        <title>Pezizomycetes genomes reveal the molecular basis of ectomycorrhizal truffle lifestyle.</title>
        <authorList>
            <person name="Murat C."/>
            <person name="Payen T."/>
            <person name="Noel B."/>
            <person name="Kuo A."/>
            <person name="Morin E."/>
            <person name="Chen J."/>
            <person name="Kohler A."/>
            <person name="Krizsan K."/>
            <person name="Balestrini R."/>
            <person name="Da Silva C."/>
            <person name="Montanini B."/>
            <person name="Hainaut M."/>
            <person name="Levati E."/>
            <person name="Barry K.W."/>
            <person name="Belfiori B."/>
            <person name="Cichocki N."/>
            <person name="Clum A."/>
            <person name="Dockter R.B."/>
            <person name="Fauchery L."/>
            <person name="Guy J."/>
            <person name="Iotti M."/>
            <person name="Le Tacon F."/>
            <person name="Lindquist E.A."/>
            <person name="Lipzen A."/>
            <person name="Malagnac F."/>
            <person name="Mello A."/>
            <person name="Molinier V."/>
            <person name="Miyauchi S."/>
            <person name="Poulain J."/>
            <person name="Riccioni C."/>
            <person name="Rubini A."/>
            <person name="Sitrit Y."/>
            <person name="Splivallo R."/>
            <person name="Traeger S."/>
            <person name="Wang M."/>
            <person name="Zifcakova L."/>
            <person name="Wipf D."/>
            <person name="Zambonelli A."/>
            <person name="Paolocci F."/>
            <person name="Nowrousian M."/>
            <person name="Ottonello S."/>
            <person name="Baldrian P."/>
            <person name="Spatafora J.W."/>
            <person name="Henrissat B."/>
            <person name="Nagy L.G."/>
            <person name="Aury J.M."/>
            <person name="Wincker P."/>
            <person name="Grigoriev I.V."/>
            <person name="Bonfante P."/>
            <person name="Martin F.M."/>
        </authorList>
    </citation>
    <scope>NUCLEOTIDE SEQUENCE [LARGE SCALE GENOMIC DNA]</scope>
    <source>
        <strain evidence="2 3">120613-1</strain>
    </source>
</reference>
<dbReference type="AlphaFoldDB" id="A0A3N4KFK4"/>
<feature type="compositionally biased region" description="Basic and acidic residues" evidence="1">
    <location>
        <begin position="17"/>
        <end position="29"/>
    </location>
</feature>
<evidence type="ECO:0000313" key="2">
    <source>
        <dbReference type="EMBL" id="RPB04665.1"/>
    </source>
</evidence>
<evidence type="ECO:0000256" key="1">
    <source>
        <dbReference type="SAM" id="MobiDB-lite"/>
    </source>
</evidence>
<protein>
    <submittedName>
        <fullName evidence="2">Uncharacterized protein</fullName>
    </submittedName>
</protein>